<dbReference type="EMBL" id="CAUWAG010000008">
    <property type="protein sequence ID" value="CAJ2505998.1"/>
    <property type="molecule type" value="Genomic_DNA"/>
</dbReference>
<dbReference type="InterPro" id="IPR052895">
    <property type="entry name" value="HetReg/Transcr_Mod"/>
</dbReference>
<accession>A0AAI8YG36</accession>
<sequence length="451" mass="50454">MDDLATTTARMNLACHPGCPFKGHPELKEVRVPLCDGAPLPDQCEQAAELYTPIHEWQTRILVLKPGLPGDVLQADLEVADLLHAAGVVLHHRQRRTEYEALSYAWGEPVYSHSLVVDDTVYPITETLYWALQHLRDKKTSRYLWIDAICIDQYDLAERSLQVGNMLVIYKKAHRVVVWLGVIGTSSDDICLTYLSSHLPVRREETPHLPQREARRLASDACPRHYGALVKGLASLLSRQWFNRLWVRQEDYAAQDLLIMCGHRLVDRDELSYASHLLRTVAGEDRAFESAAANVITPVDLKKLLDIGGCIRDARTSAAELSRGKLLLTTLDTAGRCACSNARDRIYGMLGMAFDDIKGLAVDPEPPDGGGGAPAIDYSRSVCQVFADAARWIMETDRSAALLCSRATFGGFVDGETLPSWCPDWRQVFSVSDYRPWTNGIFAHRTEHLFL</sequence>
<protein>
    <submittedName>
        <fullName evidence="2">Uu.00g001280.m01.CDS01</fullName>
    </submittedName>
</protein>
<reference evidence="2" key="1">
    <citation type="submission" date="2023-10" db="EMBL/GenBank/DDBJ databases">
        <authorList>
            <person name="Hackl T."/>
        </authorList>
    </citation>
    <scope>NUCLEOTIDE SEQUENCE</scope>
</reference>
<dbReference type="Pfam" id="PF06985">
    <property type="entry name" value="HET"/>
    <property type="match status" value="1"/>
</dbReference>
<keyword evidence="3" id="KW-1185">Reference proteome</keyword>
<organism evidence="2 3">
    <name type="scientific">Anthostomella pinea</name>
    <dbReference type="NCBI Taxonomy" id="933095"/>
    <lineage>
        <taxon>Eukaryota</taxon>
        <taxon>Fungi</taxon>
        <taxon>Dikarya</taxon>
        <taxon>Ascomycota</taxon>
        <taxon>Pezizomycotina</taxon>
        <taxon>Sordariomycetes</taxon>
        <taxon>Xylariomycetidae</taxon>
        <taxon>Xylariales</taxon>
        <taxon>Xylariaceae</taxon>
        <taxon>Anthostomella</taxon>
    </lineage>
</organism>
<evidence type="ECO:0000259" key="1">
    <source>
        <dbReference type="Pfam" id="PF06985"/>
    </source>
</evidence>
<dbReference type="AlphaFoldDB" id="A0AAI8YG36"/>
<comment type="caution">
    <text evidence="2">The sequence shown here is derived from an EMBL/GenBank/DDBJ whole genome shotgun (WGS) entry which is preliminary data.</text>
</comment>
<name>A0AAI8YG36_9PEZI</name>
<dbReference type="PANTHER" id="PTHR24148:SF64">
    <property type="entry name" value="HETEROKARYON INCOMPATIBILITY DOMAIN-CONTAINING PROTEIN"/>
    <property type="match status" value="1"/>
</dbReference>
<dbReference type="Proteomes" id="UP001295740">
    <property type="component" value="Unassembled WGS sequence"/>
</dbReference>
<dbReference type="InterPro" id="IPR010730">
    <property type="entry name" value="HET"/>
</dbReference>
<evidence type="ECO:0000313" key="3">
    <source>
        <dbReference type="Proteomes" id="UP001295740"/>
    </source>
</evidence>
<proteinExistence type="predicted"/>
<gene>
    <name evidence="2" type="ORF">KHLLAP_LOCUS6466</name>
</gene>
<dbReference type="PANTHER" id="PTHR24148">
    <property type="entry name" value="ANKYRIN REPEAT DOMAIN-CONTAINING PROTEIN 39 HOMOLOG-RELATED"/>
    <property type="match status" value="1"/>
</dbReference>
<feature type="domain" description="Heterokaryon incompatibility" evidence="1">
    <location>
        <begin position="99"/>
        <end position="250"/>
    </location>
</feature>
<evidence type="ECO:0000313" key="2">
    <source>
        <dbReference type="EMBL" id="CAJ2505998.1"/>
    </source>
</evidence>